<dbReference type="EMBL" id="SRRZ01000139">
    <property type="protein sequence ID" value="NQE37617.1"/>
    <property type="molecule type" value="Genomic_DNA"/>
</dbReference>
<dbReference type="RefSeq" id="WP_246276994.1">
    <property type="nucleotide sequence ID" value="NZ_CAWPPK010000045.1"/>
</dbReference>
<keyword evidence="3" id="KW-0812">Transmembrane</keyword>
<name>A0ABX2D4Q3_9CYAN</name>
<protein>
    <submittedName>
        <fullName evidence="5">Methyl-accepting chemotaxis protein II</fullName>
    </submittedName>
</protein>
<dbReference type="InterPro" id="IPR004089">
    <property type="entry name" value="MCPsignal_dom"/>
</dbReference>
<accession>A0ABX2D4Q3</accession>
<dbReference type="PROSITE" id="PS50111">
    <property type="entry name" value="CHEMOTAXIS_TRANSDUC_2"/>
    <property type="match status" value="1"/>
</dbReference>
<dbReference type="Gene3D" id="1.10.287.950">
    <property type="entry name" value="Methyl-accepting chemotaxis protein"/>
    <property type="match status" value="1"/>
</dbReference>
<dbReference type="InterPro" id="IPR024478">
    <property type="entry name" value="HlyB_4HB_MCP"/>
</dbReference>
<dbReference type="SUPFAM" id="SSF58104">
    <property type="entry name" value="Methyl-accepting chemotaxis protein (MCP) signaling domain"/>
    <property type="match status" value="1"/>
</dbReference>
<reference evidence="5 6" key="1">
    <citation type="journal article" date="2020" name="Sci. Rep.">
        <title>A novel cyanobacterial geosmin producer, revising GeoA distribution and dispersion patterns in Bacteria.</title>
        <authorList>
            <person name="Churro C."/>
            <person name="Semedo-Aguiar A.P."/>
            <person name="Silva A.D."/>
            <person name="Pereira-Leal J.B."/>
            <person name="Leite R.B."/>
        </authorList>
    </citation>
    <scope>NUCLEOTIDE SEQUENCE [LARGE SCALE GENOMIC DNA]</scope>
    <source>
        <strain evidence="5 6">IPMA8</strain>
    </source>
</reference>
<keyword evidence="3" id="KW-1133">Transmembrane helix</keyword>
<feature type="transmembrane region" description="Helical" evidence="3">
    <location>
        <begin position="26"/>
        <end position="45"/>
    </location>
</feature>
<evidence type="ECO:0000259" key="4">
    <source>
        <dbReference type="PROSITE" id="PS50111"/>
    </source>
</evidence>
<keyword evidence="6" id="KW-1185">Reference proteome</keyword>
<keyword evidence="3" id="KW-0472">Membrane</keyword>
<dbReference type="Pfam" id="PF00015">
    <property type="entry name" value="MCPsignal"/>
    <property type="match status" value="1"/>
</dbReference>
<evidence type="ECO:0000256" key="2">
    <source>
        <dbReference type="PROSITE-ProRule" id="PRU00284"/>
    </source>
</evidence>
<evidence type="ECO:0000313" key="6">
    <source>
        <dbReference type="Proteomes" id="UP000702425"/>
    </source>
</evidence>
<feature type="domain" description="Methyl-accepting transducer" evidence="4">
    <location>
        <begin position="273"/>
        <end position="509"/>
    </location>
</feature>
<dbReference type="Proteomes" id="UP000702425">
    <property type="component" value="Unassembled WGS sequence"/>
</dbReference>
<dbReference type="PANTHER" id="PTHR32089:SF112">
    <property type="entry name" value="LYSOZYME-LIKE PROTEIN-RELATED"/>
    <property type="match status" value="1"/>
</dbReference>
<dbReference type="Pfam" id="PF12729">
    <property type="entry name" value="4HB_MCP_1"/>
    <property type="match status" value="1"/>
</dbReference>
<keyword evidence="1 2" id="KW-0807">Transducer</keyword>
<evidence type="ECO:0000313" key="5">
    <source>
        <dbReference type="EMBL" id="NQE37617.1"/>
    </source>
</evidence>
<gene>
    <name evidence="5" type="primary">tar</name>
    <name evidence="5" type="ORF">E5S67_05392</name>
</gene>
<proteinExistence type="predicted"/>
<sequence length="540" mass="58835">MTLTRIAVVERSKNIMLRKMNLQTRLIGSFLIMGLLVFLVAWVGWNSTSNLSQHIDTIGKNNLPSIEGLLKINQGQTQIEASERALINPALSQAERQDALNRMDKAWQQIQDGFKAYEATPRVSEEDALYQQMLKYWEDWKQEDRELLRINQEFEKVGIFNPVALQLKLIKQGKSNSPEIAIANTASNILDKLSQQAKVTRVKFIESEKSTLAVVESNKKQADYAYKSAENDISKTQVAVFLGMTVGPLTAITLGIALSIVIAKPLDKALKGIINMIVSSSTEIAATIEQQERIAVQQAASVNQTTSTMDELGASSRQSAMQAESALENASHVLNMAAEGSKVVQKTQQGMLTLTEKVGGIAEQVLHLSQQTNQIANITNLVSDLANQTNMLAINATVEAVRAGEQGKGFGVVAREIRRLADQSKKSAAQINDLVNDIQNAINKTVSVTDEGNKTLDKSLKLTEGTAETFNNVANAINSVVVSSQQIYLNTKQQAIAIEQVVDAMNVLNKGAAETASGITQSRVSTQTLNKASLNLKSVV</sequence>
<comment type="caution">
    <text evidence="5">The sequence shown here is derived from an EMBL/GenBank/DDBJ whole genome shotgun (WGS) entry which is preliminary data.</text>
</comment>
<evidence type="ECO:0000256" key="1">
    <source>
        <dbReference type="ARBA" id="ARBA00023224"/>
    </source>
</evidence>
<evidence type="ECO:0000256" key="3">
    <source>
        <dbReference type="SAM" id="Phobius"/>
    </source>
</evidence>
<dbReference type="PANTHER" id="PTHR32089">
    <property type="entry name" value="METHYL-ACCEPTING CHEMOTAXIS PROTEIN MCPB"/>
    <property type="match status" value="1"/>
</dbReference>
<dbReference type="SMART" id="SM00283">
    <property type="entry name" value="MA"/>
    <property type="match status" value="1"/>
</dbReference>
<organism evidence="5 6">
    <name type="scientific">Microcoleus asticus IPMA8</name>
    <dbReference type="NCBI Taxonomy" id="2563858"/>
    <lineage>
        <taxon>Bacteria</taxon>
        <taxon>Bacillati</taxon>
        <taxon>Cyanobacteriota</taxon>
        <taxon>Cyanophyceae</taxon>
        <taxon>Oscillatoriophycideae</taxon>
        <taxon>Oscillatoriales</taxon>
        <taxon>Microcoleaceae</taxon>
        <taxon>Microcoleus</taxon>
        <taxon>Microcoleus asticus</taxon>
    </lineage>
</organism>